<accession>A0AAW8NFD3</accession>
<dbReference type="Pfam" id="PF00171">
    <property type="entry name" value="Aldedh"/>
    <property type="match status" value="1"/>
</dbReference>
<dbReference type="GO" id="GO:0016491">
    <property type="term" value="F:oxidoreductase activity"/>
    <property type="evidence" value="ECO:0007669"/>
    <property type="project" value="UniProtKB-KW"/>
</dbReference>
<protein>
    <submittedName>
        <fullName evidence="3">Acyl-CoA reductase-like NAD-dependent aldehyde dehydrogenase</fullName>
    </submittedName>
</protein>
<dbReference type="EMBL" id="JAVDWN010000012">
    <property type="protein sequence ID" value="MDR7165104.1"/>
    <property type="molecule type" value="Genomic_DNA"/>
</dbReference>
<evidence type="ECO:0000256" key="1">
    <source>
        <dbReference type="ARBA" id="ARBA00023002"/>
    </source>
</evidence>
<dbReference type="Proteomes" id="UP001262032">
    <property type="component" value="Unassembled WGS sequence"/>
</dbReference>
<evidence type="ECO:0000313" key="3">
    <source>
        <dbReference type="EMBL" id="MDR7165104.1"/>
    </source>
</evidence>
<feature type="domain" description="Aldehyde dehydrogenase" evidence="2">
    <location>
        <begin position="6"/>
        <end position="40"/>
    </location>
</feature>
<comment type="caution">
    <text evidence="3">The sequence shown here is derived from an EMBL/GenBank/DDBJ whole genome shotgun (WGS) entry which is preliminary data.</text>
</comment>
<dbReference type="InterPro" id="IPR016162">
    <property type="entry name" value="Ald_DH_N"/>
</dbReference>
<keyword evidence="1" id="KW-0560">Oxidoreductase</keyword>
<gene>
    <name evidence="3" type="ORF">J2X12_003149</name>
</gene>
<reference evidence="3" key="1">
    <citation type="submission" date="2023-07" db="EMBL/GenBank/DDBJ databases">
        <title>Sorghum-associated microbial communities from plants grown in Nebraska, USA.</title>
        <authorList>
            <person name="Schachtman D."/>
        </authorList>
    </citation>
    <scope>NUCLEOTIDE SEQUENCE</scope>
    <source>
        <strain evidence="3">BE261</strain>
    </source>
</reference>
<dbReference type="SUPFAM" id="SSF53720">
    <property type="entry name" value="ALDH-like"/>
    <property type="match status" value="1"/>
</dbReference>
<dbReference type="InterPro" id="IPR016161">
    <property type="entry name" value="Ald_DH/histidinol_DH"/>
</dbReference>
<sequence length="57" mass="6172">MDDGETRAELHYKPIGVVAAIGPWNWPMMIAIWQIAPPCAWATPSSSNPPATPRSPS</sequence>
<dbReference type="AlphaFoldDB" id="A0AAW8NFD3"/>
<proteinExistence type="predicted"/>
<dbReference type="Gene3D" id="3.40.605.10">
    <property type="entry name" value="Aldehyde Dehydrogenase, Chain A, domain 1"/>
    <property type="match status" value="1"/>
</dbReference>
<name>A0AAW8NFD3_PSEOX</name>
<evidence type="ECO:0000313" key="4">
    <source>
        <dbReference type="Proteomes" id="UP001262032"/>
    </source>
</evidence>
<dbReference type="InterPro" id="IPR015590">
    <property type="entry name" value="Aldehyde_DH_dom"/>
</dbReference>
<organism evidence="3 4">
    <name type="scientific">Pseudarthrobacter oxydans</name>
    <name type="common">Arthrobacter oxydans</name>
    <dbReference type="NCBI Taxonomy" id="1671"/>
    <lineage>
        <taxon>Bacteria</taxon>
        <taxon>Bacillati</taxon>
        <taxon>Actinomycetota</taxon>
        <taxon>Actinomycetes</taxon>
        <taxon>Micrococcales</taxon>
        <taxon>Micrococcaceae</taxon>
        <taxon>Pseudarthrobacter</taxon>
    </lineage>
</organism>
<evidence type="ECO:0000259" key="2">
    <source>
        <dbReference type="Pfam" id="PF00171"/>
    </source>
</evidence>